<gene>
    <name evidence="5" type="ORF">EDC34_10655</name>
</gene>
<dbReference type="PANTHER" id="PTHR43531:SF11">
    <property type="entry name" value="METHYL-ACCEPTING CHEMOTAXIS PROTEIN 3"/>
    <property type="match status" value="1"/>
</dbReference>
<dbReference type="InterPro" id="IPR004089">
    <property type="entry name" value="MCPsignal_dom"/>
</dbReference>
<dbReference type="SUPFAM" id="SSF58104">
    <property type="entry name" value="Methyl-accepting chemotaxis protein (MCP) signaling domain"/>
    <property type="match status" value="1"/>
</dbReference>
<dbReference type="InterPro" id="IPR051310">
    <property type="entry name" value="MCP_chemotaxis"/>
</dbReference>
<evidence type="ECO:0000313" key="5">
    <source>
        <dbReference type="EMBL" id="TCT23235.1"/>
    </source>
</evidence>
<dbReference type="PROSITE" id="PS50111">
    <property type="entry name" value="CHEMOTAXIS_TRANSDUC_2"/>
    <property type="match status" value="1"/>
</dbReference>
<evidence type="ECO:0000256" key="2">
    <source>
        <dbReference type="ARBA" id="ARBA00029447"/>
    </source>
</evidence>
<dbReference type="Pfam" id="PF00015">
    <property type="entry name" value="MCPsignal"/>
    <property type="match status" value="1"/>
</dbReference>
<dbReference type="GO" id="GO:0007165">
    <property type="term" value="P:signal transduction"/>
    <property type="evidence" value="ECO:0007669"/>
    <property type="project" value="UniProtKB-KW"/>
</dbReference>
<evidence type="ECO:0000256" key="1">
    <source>
        <dbReference type="ARBA" id="ARBA00022500"/>
    </source>
</evidence>
<dbReference type="PANTHER" id="PTHR43531">
    <property type="entry name" value="PROTEIN ICFG"/>
    <property type="match status" value="1"/>
</dbReference>
<protein>
    <submittedName>
        <fullName evidence="5">Methyl-accepting chemotaxis protein</fullName>
    </submittedName>
</protein>
<keyword evidence="3" id="KW-0807">Transducer</keyword>
<dbReference type="Gene3D" id="1.10.287.950">
    <property type="entry name" value="Methyl-accepting chemotaxis protein"/>
    <property type="match status" value="1"/>
</dbReference>
<dbReference type="GO" id="GO:0004888">
    <property type="term" value="F:transmembrane signaling receptor activity"/>
    <property type="evidence" value="ECO:0007669"/>
    <property type="project" value="TreeGrafter"/>
</dbReference>
<dbReference type="GO" id="GO:0006935">
    <property type="term" value="P:chemotaxis"/>
    <property type="evidence" value="ECO:0007669"/>
    <property type="project" value="UniProtKB-KW"/>
</dbReference>
<name>A0A4R3N2W9_9GAMM</name>
<feature type="domain" description="Methyl-accepting transducer" evidence="4">
    <location>
        <begin position="137"/>
        <end position="317"/>
    </location>
</feature>
<dbReference type="SMART" id="SM00283">
    <property type="entry name" value="MA"/>
    <property type="match status" value="1"/>
</dbReference>
<sequence length="390" mass="42512">MEPRALLRIAAPLLLMVLLLVAEGLSWPLPLRMALVVTSALAWGVVIWRSLPSKAEAQMLRDHARLLEELRGFVSNEINGSHAEIDRTRTLIRDSVAKLGGSFEAVNRKSREQSNVVARLVERTGDDSGSIDITRFAQQAAQQVEQLVQALEEASGQSGVTVSHIDAMAGHLDGIFSLLEDVKSIADQTNLLALNAAIEAARAGEAGRGFAVVADEVRNLSERSTAFNEQIRKLAHSSKDAIAKVRDTVSQTASRDLDRVRNARAESAAMLERVDGIHRSLGNSIRDIADCGRAIDASVAEAVRSLQFEDIATQALGAADLHLQRLAQINSEAITLHDLLQSSHGFQDAEMQKALARIGNRINQMRGEWERPPHKPVLQENMNAGSVELF</sequence>
<comment type="similarity">
    <text evidence="2">Belongs to the methyl-accepting chemotaxis (MCP) protein family.</text>
</comment>
<comment type="caution">
    <text evidence="5">The sequence shown here is derived from an EMBL/GenBank/DDBJ whole genome shotgun (WGS) entry which is preliminary data.</text>
</comment>
<dbReference type="EMBL" id="SMAP01000006">
    <property type="protein sequence ID" value="TCT23235.1"/>
    <property type="molecule type" value="Genomic_DNA"/>
</dbReference>
<proteinExistence type="inferred from homology"/>
<evidence type="ECO:0000259" key="4">
    <source>
        <dbReference type="PROSITE" id="PS50111"/>
    </source>
</evidence>
<dbReference type="GO" id="GO:0005886">
    <property type="term" value="C:plasma membrane"/>
    <property type="evidence" value="ECO:0007669"/>
    <property type="project" value="TreeGrafter"/>
</dbReference>
<evidence type="ECO:0000313" key="6">
    <source>
        <dbReference type="Proteomes" id="UP000295414"/>
    </source>
</evidence>
<dbReference type="Proteomes" id="UP000295414">
    <property type="component" value="Unassembled WGS sequence"/>
</dbReference>
<dbReference type="AlphaFoldDB" id="A0A4R3N2W9"/>
<keyword evidence="6" id="KW-1185">Reference proteome</keyword>
<organism evidence="5 6">
    <name type="scientific">Thermomonas haemolytica</name>
    <dbReference type="NCBI Taxonomy" id="141949"/>
    <lineage>
        <taxon>Bacteria</taxon>
        <taxon>Pseudomonadati</taxon>
        <taxon>Pseudomonadota</taxon>
        <taxon>Gammaproteobacteria</taxon>
        <taxon>Lysobacterales</taxon>
        <taxon>Lysobacteraceae</taxon>
        <taxon>Thermomonas</taxon>
    </lineage>
</organism>
<evidence type="ECO:0000256" key="3">
    <source>
        <dbReference type="PROSITE-ProRule" id="PRU00284"/>
    </source>
</evidence>
<accession>A0A4R3N2W9</accession>
<reference evidence="5 6" key="1">
    <citation type="submission" date="2019-03" db="EMBL/GenBank/DDBJ databases">
        <title>Genomic Encyclopedia of Type Strains, Phase IV (KMG-IV): sequencing the most valuable type-strain genomes for metagenomic binning, comparative biology and taxonomic classification.</title>
        <authorList>
            <person name="Goeker M."/>
        </authorList>
    </citation>
    <scope>NUCLEOTIDE SEQUENCE [LARGE SCALE GENOMIC DNA]</scope>
    <source>
        <strain evidence="5 6">DSM 13605</strain>
    </source>
</reference>
<keyword evidence="1" id="KW-0145">Chemotaxis</keyword>
<dbReference type="OrthoDB" id="5573670at2"/>
<dbReference type="RefSeq" id="WP_114960378.1">
    <property type="nucleotide sequence ID" value="NZ_MSZW01000016.1"/>
</dbReference>